<gene>
    <name evidence="1" type="ORF">J3U87_05450</name>
</gene>
<dbReference type="RefSeq" id="WP_237382015.1">
    <property type="nucleotide sequence ID" value="NZ_CP071793.1"/>
</dbReference>
<organism evidence="1 2">
    <name type="scientific">Sulfidibacter corallicola</name>
    <dbReference type="NCBI Taxonomy" id="2818388"/>
    <lineage>
        <taxon>Bacteria</taxon>
        <taxon>Pseudomonadati</taxon>
        <taxon>Acidobacteriota</taxon>
        <taxon>Holophagae</taxon>
        <taxon>Acanthopleuribacterales</taxon>
        <taxon>Acanthopleuribacteraceae</taxon>
        <taxon>Sulfidibacter</taxon>
    </lineage>
</organism>
<dbReference type="GO" id="GO:0005886">
    <property type="term" value="C:plasma membrane"/>
    <property type="evidence" value="ECO:0007669"/>
    <property type="project" value="TreeGrafter"/>
</dbReference>
<dbReference type="InterPro" id="IPR025659">
    <property type="entry name" value="Tubby-like_C"/>
</dbReference>
<dbReference type="AlphaFoldDB" id="A0A8A4TS82"/>
<keyword evidence="2" id="KW-1185">Reference proteome</keyword>
<name>A0A8A4TS82_SULCO</name>
<dbReference type="GO" id="GO:0017128">
    <property type="term" value="F:phospholipid scramblase activity"/>
    <property type="evidence" value="ECO:0007669"/>
    <property type="project" value="InterPro"/>
</dbReference>
<dbReference type="KEGG" id="scor:J3U87_05450"/>
<proteinExistence type="predicted"/>
<evidence type="ECO:0000313" key="1">
    <source>
        <dbReference type="EMBL" id="QTD51898.1"/>
    </source>
</evidence>
<dbReference type="PANTHER" id="PTHR23248:SF9">
    <property type="entry name" value="PHOSPHOLIPID SCRAMBLASE"/>
    <property type="match status" value="1"/>
</dbReference>
<dbReference type="SUPFAM" id="SSF54518">
    <property type="entry name" value="Tubby C-terminal domain-like"/>
    <property type="match status" value="1"/>
</dbReference>
<protein>
    <recommendedName>
        <fullName evidence="3">Scramblase</fullName>
    </recommendedName>
</protein>
<dbReference type="PANTHER" id="PTHR23248">
    <property type="entry name" value="PHOSPHOLIPID SCRAMBLASE-RELATED"/>
    <property type="match status" value="1"/>
</dbReference>
<reference evidence="1" key="1">
    <citation type="submission" date="2021-03" db="EMBL/GenBank/DDBJ databases">
        <title>Acanthopleuribacteraceae sp. M133.</title>
        <authorList>
            <person name="Wang G."/>
        </authorList>
    </citation>
    <scope>NUCLEOTIDE SEQUENCE</scope>
    <source>
        <strain evidence="1">M133</strain>
    </source>
</reference>
<dbReference type="EMBL" id="CP071793">
    <property type="protein sequence ID" value="QTD51898.1"/>
    <property type="molecule type" value="Genomic_DNA"/>
</dbReference>
<dbReference type="InterPro" id="IPR005552">
    <property type="entry name" value="Scramblase"/>
</dbReference>
<dbReference type="Proteomes" id="UP000663929">
    <property type="component" value="Chromosome"/>
</dbReference>
<accession>A0A8A4TS82</accession>
<evidence type="ECO:0008006" key="3">
    <source>
        <dbReference type="Google" id="ProtNLM"/>
    </source>
</evidence>
<dbReference type="Pfam" id="PF03803">
    <property type="entry name" value="Scramblase"/>
    <property type="match status" value="1"/>
</dbReference>
<sequence length="258" mass="29648">MSHCPNCGAQRQREALECAACGIVYAKFARRRERPSPRSEGIFSPEDGHAPGLLRLIGNRRRLFIEQQFVSWWEVLTEWEKPNQYAVSGEDGRLLGSIQERRKGIGGLLQRLFLGSHRPLDVAVITGNQVVLDLMRPFFFFFSELDVVTPEGRFLGRIRRRFSLLNRRYDLEDGDGHIFAEIRSPFFRIWTFTIFGIDGERLGVISKKWSGLGKEMFSDIDNFVVDYGDTGWSSSQRAVIFAAALSIDFDFFENNHQD</sequence>
<evidence type="ECO:0000313" key="2">
    <source>
        <dbReference type="Proteomes" id="UP000663929"/>
    </source>
</evidence>